<name>A0A8F5GWN9_9CREN</name>
<evidence type="ECO:0000313" key="1">
    <source>
        <dbReference type="EMBL" id="QXJ32368.1"/>
    </source>
</evidence>
<dbReference type="Proteomes" id="UP000693941">
    <property type="component" value="Chromosome"/>
</dbReference>
<dbReference type="AlphaFoldDB" id="A0A8F5GWN9"/>
<protein>
    <submittedName>
        <fullName evidence="1">Uncharacterized protein</fullName>
    </submittedName>
</protein>
<dbReference type="EMBL" id="CP077715">
    <property type="protein sequence ID" value="QXJ32368.1"/>
    <property type="molecule type" value="Genomic_DNA"/>
</dbReference>
<sequence>MRYTSDRLADFVVGEVSCTPSAITEELLVDITFAGEVEIMLIVPYPQLAT</sequence>
<accession>A0A8F5GWN9</accession>
<evidence type="ECO:0000313" key="2">
    <source>
        <dbReference type="Proteomes" id="UP000693941"/>
    </source>
</evidence>
<organism evidence="1 2">
    <name type="scientific">Saccharolobus shibatae</name>
    <dbReference type="NCBI Taxonomy" id="2286"/>
    <lineage>
        <taxon>Archaea</taxon>
        <taxon>Thermoproteota</taxon>
        <taxon>Thermoprotei</taxon>
        <taxon>Sulfolobales</taxon>
        <taxon>Sulfolobaceae</taxon>
        <taxon>Saccharolobus</taxon>
    </lineage>
</organism>
<gene>
    <name evidence="1" type="ORF">J5U21_02019</name>
</gene>
<reference evidence="1" key="1">
    <citation type="journal article" date="2021" name="Environ. Microbiol.">
        <title>New insights into the diversity and evolution of the archaeal mobilome from three complete genomes of Saccharolobus shibatae.</title>
        <authorList>
            <person name="Medvedeva S."/>
            <person name="Brandt D."/>
            <person name="Cvirkaite-Krupovic V."/>
            <person name="Liu Y."/>
            <person name="Severinov K."/>
            <person name="Ishino S."/>
            <person name="Ishino Y."/>
            <person name="Prangishvili D."/>
            <person name="Kalinowski J."/>
            <person name="Krupovic M."/>
        </authorList>
    </citation>
    <scope>NUCLEOTIDE SEQUENCE</scope>
    <source>
        <strain evidence="1">BEU9</strain>
    </source>
</reference>
<proteinExistence type="predicted"/>